<protein>
    <recommendedName>
        <fullName evidence="1">HD domain-containing protein</fullName>
    </recommendedName>
</protein>
<dbReference type="EMBL" id="FWDO01000007">
    <property type="protein sequence ID" value="SLM19750.1"/>
    <property type="molecule type" value="Genomic_DNA"/>
</dbReference>
<dbReference type="Gene3D" id="1.10.3210.10">
    <property type="entry name" value="Hypothetical protein af1432"/>
    <property type="match status" value="1"/>
</dbReference>
<dbReference type="InterPro" id="IPR006674">
    <property type="entry name" value="HD_domain"/>
</dbReference>
<evidence type="ECO:0000259" key="1">
    <source>
        <dbReference type="Pfam" id="PF01966"/>
    </source>
</evidence>
<evidence type="ECO:0000313" key="2">
    <source>
        <dbReference type="EMBL" id="SLM19750.1"/>
    </source>
</evidence>
<dbReference type="PANTHER" id="PTHR35795">
    <property type="entry name" value="SLR1885 PROTEIN"/>
    <property type="match status" value="1"/>
</dbReference>
<dbReference type="AlphaFoldDB" id="A0A3P3XTY0"/>
<name>A0A3P3XTY0_9SPIR</name>
<feature type="domain" description="HD" evidence="1">
    <location>
        <begin position="2"/>
        <end position="114"/>
    </location>
</feature>
<organism evidence="2">
    <name type="scientific">uncultured spirochete</name>
    <dbReference type="NCBI Taxonomy" id="156406"/>
    <lineage>
        <taxon>Bacteria</taxon>
        <taxon>Pseudomonadati</taxon>
        <taxon>Spirochaetota</taxon>
        <taxon>Spirochaetia</taxon>
        <taxon>Spirochaetales</taxon>
        <taxon>environmental samples</taxon>
    </lineage>
</organism>
<proteinExistence type="predicted"/>
<gene>
    <name evidence="2" type="ORF">SPIRO4BDMA_70172</name>
</gene>
<reference evidence="2" key="1">
    <citation type="submission" date="2017-02" db="EMBL/GenBank/DDBJ databases">
        <authorList>
            <person name="Regsiter A."/>
            <person name="William W."/>
        </authorList>
    </citation>
    <scope>NUCLEOTIDE SEQUENCE</scope>
    <source>
        <strain evidence="2">BdmA 4</strain>
    </source>
</reference>
<dbReference type="InterPro" id="IPR051094">
    <property type="entry name" value="Diverse_Catalytic_Enzymes"/>
</dbReference>
<dbReference type="PANTHER" id="PTHR35795:SF1">
    <property type="entry name" value="BIS(5'-NUCLEOSYL)-TETRAPHOSPHATASE, SYMMETRICAL"/>
    <property type="match status" value="1"/>
</dbReference>
<dbReference type="Pfam" id="PF01966">
    <property type="entry name" value="HD"/>
    <property type="match status" value="1"/>
</dbReference>
<dbReference type="SUPFAM" id="SSF109604">
    <property type="entry name" value="HD-domain/PDEase-like"/>
    <property type="match status" value="1"/>
</dbReference>
<sequence length="166" mass="18937">MLSDRFGVDKEASYLAGLSHDMCRELSFEEQEGLVDRHGACIAFLRERPSMKALFSDTVYKKKMMHGPAAACMLCHEFGMREPDILEAVTLHSIADEKMSDLAKIVYISDKLEPLRNRPHDADEKLHTLDLDSLFVYTIACVVRWFSETSEPLSPFTADLYSRMLK</sequence>
<accession>A0A3P3XTY0</accession>